<feature type="compositionally biased region" description="Basic residues" evidence="2">
    <location>
        <begin position="79"/>
        <end position="100"/>
    </location>
</feature>
<evidence type="ECO:0000256" key="2">
    <source>
        <dbReference type="SAM" id="MobiDB-lite"/>
    </source>
</evidence>
<reference evidence="4" key="1">
    <citation type="submission" date="2013-12" db="EMBL/GenBank/DDBJ databases">
        <authorList>
            <person name="Linke B."/>
        </authorList>
    </citation>
    <scope>NUCLEOTIDE SEQUENCE [LARGE SCALE GENOMIC DNA]</scope>
    <source>
        <strain evidence="4">CRIB-18</strain>
    </source>
</reference>
<proteinExistence type="inferred from homology"/>
<dbReference type="PANTHER" id="PTHR43804">
    <property type="entry name" value="LD18447P"/>
    <property type="match status" value="1"/>
</dbReference>
<feature type="domain" description="Prokaryotic-type class I peptide chain release factors" evidence="3">
    <location>
        <begin position="16"/>
        <end position="110"/>
    </location>
</feature>
<evidence type="ECO:0000313" key="4">
    <source>
        <dbReference type="EMBL" id="CDR33230.1"/>
    </source>
</evidence>
<dbReference type="PANTHER" id="PTHR43804:SF6">
    <property type="entry name" value="CLASS I PEPTIDE CHAIN RELEASE FACTOR"/>
    <property type="match status" value="1"/>
</dbReference>
<dbReference type="SUPFAM" id="SSF75620">
    <property type="entry name" value="Release factor"/>
    <property type="match status" value="1"/>
</dbReference>
<dbReference type="eggNOG" id="COG1186">
    <property type="taxonomic scope" value="Bacteria"/>
</dbReference>
<feature type="region of interest" description="Disordered" evidence="2">
    <location>
        <begin position="79"/>
        <end position="118"/>
    </location>
</feature>
<comment type="similarity">
    <text evidence="1">Belongs to the prokaryotic/mitochondrial release factor family.</text>
</comment>
<reference evidence="4" key="2">
    <citation type="submission" date="2014-09" db="EMBL/GenBank/DDBJ databases">
        <title>Criblamydia sequanensis harbors a mega-plasmid encoding arsenite resistance.</title>
        <authorList>
            <person name="Bertelli C."/>
            <person name="Goesmann A."/>
            <person name="Greub G."/>
        </authorList>
    </citation>
    <scope>NUCLEOTIDE SEQUENCE [LARGE SCALE GENOMIC DNA]</scope>
    <source>
        <strain evidence="4">CRIB-18</strain>
    </source>
</reference>
<comment type="caution">
    <text evidence="4">The sequence shown here is derived from an EMBL/GenBank/DDBJ whole genome shotgun (WGS) entry which is preliminary data.</text>
</comment>
<dbReference type="EMBL" id="CCEJ010000003">
    <property type="protein sequence ID" value="CDR33230.1"/>
    <property type="molecule type" value="Genomic_DNA"/>
</dbReference>
<sequence length="118" mass="13468">MSLIHLPSSDEDLLAECRVETFKSSGSGGQHVNTTDSAVRLVHLPTGIRVTSQKERSQYLNKQECLSKIRKKAALLNYRKPRRVATKTPRSVKLKNKLKKTKESLKKKLRKAPKRDEE</sequence>
<dbReference type="STRING" id="1437425.CSEC_0393"/>
<gene>
    <name evidence="4" type="primary">prfa1</name>
    <name evidence="4" type="ORF">CSEC_0393</name>
</gene>
<evidence type="ECO:0000313" key="5">
    <source>
        <dbReference type="Proteomes" id="UP000031552"/>
    </source>
</evidence>
<accession>A0A090D0A3</accession>
<evidence type="ECO:0000259" key="3">
    <source>
        <dbReference type="Pfam" id="PF00472"/>
    </source>
</evidence>
<dbReference type="InterPro" id="IPR050057">
    <property type="entry name" value="Prokaryotic/Mito_RF"/>
</dbReference>
<keyword evidence="5" id="KW-1185">Reference proteome</keyword>
<dbReference type="Pfam" id="PF00472">
    <property type="entry name" value="RF-1"/>
    <property type="match status" value="1"/>
</dbReference>
<dbReference type="OrthoDB" id="9815709at2"/>
<dbReference type="InterPro" id="IPR045853">
    <property type="entry name" value="Pep_chain_release_fac_I_sf"/>
</dbReference>
<dbReference type="AlphaFoldDB" id="A0A090D0A3"/>
<dbReference type="Proteomes" id="UP000031552">
    <property type="component" value="Unassembled WGS sequence"/>
</dbReference>
<organism evidence="4 5">
    <name type="scientific">Candidatus Criblamydia sequanensis CRIB-18</name>
    <dbReference type="NCBI Taxonomy" id="1437425"/>
    <lineage>
        <taxon>Bacteria</taxon>
        <taxon>Pseudomonadati</taxon>
        <taxon>Chlamydiota</taxon>
        <taxon>Chlamydiia</taxon>
        <taxon>Parachlamydiales</taxon>
        <taxon>Candidatus Criblamydiaceae</taxon>
        <taxon>Candidatus Criblamydia</taxon>
    </lineage>
</organism>
<protein>
    <submittedName>
        <fullName evidence="4">Peptide chain release factor 1</fullName>
    </submittedName>
</protein>
<dbReference type="GO" id="GO:0003747">
    <property type="term" value="F:translation release factor activity"/>
    <property type="evidence" value="ECO:0007669"/>
    <property type="project" value="InterPro"/>
</dbReference>
<name>A0A090D0A3_9BACT</name>
<feature type="compositionally biased region" description="Basic residues" evidence="2">
    <location>
        <begin position="107"/>
        <end position="118"/>
    </location>
</feature>
<evidence type="ECO:0000256" key="1">
    <source>
        <dbReference type="ARBA" id="ARBA00010835"/>
    </source>
</evidence>
<dbReference type="InterPro" id="IPR000352">
    <property type="entry name" value="Pep_chain_release_fac_I"/>
</dbReference>
<dbReference type="RefSeq" id="WP_041016759.1">
    <property type="nucleotide sequence ID" value="NZ_CCEJ010000003.1"/>
</dbReference>
<dbReference type="Gene3D" id="3.30.160.20">
    <property type="match status" value="1"/>
</dbReference>